<gene>
    <name evidence="1" type="ORF">OVN521_LOCUS42238</name>
</gene>
<proteinExistence type="predicted"/>
<keyword evidence="2" id="KW-1185">Reference proteome</keyword>
<dbReference type="AlphaFoldDB" id="A0A820XJB3"/>
<feature type="non-terminal residue" evidence="1">
    <location>
        <position position="1"/>
    </location>
</feature>
<sequence>MTWCAKIYDIFNGWNDDEHELPSTPAVKSINGLPASSITSKLTRLTSINDSSYLERSHSISSINNPLNYNKQNHDRYFSAYGDRFHQEEQRSYGIATISNMSLNLPSYS</sequence>
<protein>
    <submittedName>
        <fullName evidence="1">Uncharacterized protein</fullName>
    </submittedName>
</protein>
<organism evidence="1 2">
    <name type="scientific">Rotaria magnacalcarata</name>
    <dbReference type="NCBI Taxonomy" id="392030"/>
    <lineage>
        <taxon>Eukaryota</taxon>
        <taxon>Metazoa</taxon>
        <taxon>Spiralia</taxon>
        <taxon>Gnathifera</taxon>
        <taxon>Rotifera</taxon>
        <taxon>Eurotatoria</taxon>
        <taxon>Bdelloidea</taxon>
        <taxon>Philodinida</taxon>
        <taxon>Philodinidae</taxon>
        <taxon>Rotaria</taxon>
    </lineage>
</organism>
<comment type="caution">
    <text evidence="1">The sequence shown here is derived from an EMBL/GenBank/DDBJ whole genome shotgun (WGS) entry which is preliminary data.</text>
</comment>
<accession>A0A820XJB3</accession>
<evidence type="ECO:0000313" key="1">
    <source>
        <dbReference type="EMBL" id="CAF4529349.1"/>
    </source>
</evidence>
<name>A0A820XJB3_9BILA</name>
<dbReference type="Proteomes" id="UP000663866">
    <property type="component" value="Unassembled WGS sequence"/>
</dbReference>
<dbReference type="EMBL" id="CAJOBG010057581">
    <property type="protein sequence ID" value="CAF4529349.1"/>
    <property type="molecule type" value="Genomic_DNA"/>
</dbReference>
<evidence type="ECO:0000313" key="2">
    <source>
        <dbReference type="Proteomes" id="UP000663866"/>
    </source>
</evidence>
<reference evidence="1" key="1">
    <citation type="submission" date="2021-02" db="EMBL/GenBank/DDBJ databases">
        <authorList>
            <person name="Nowell W R."/>
        </authorList>
    </citation>
    <scope>NUCLEOTIDE SEQUENCE</scope>
</reference>